<keyword evidence="2" id="KW-1185">Reference proteome</keyword>
<protein>
    <submittedName>
        <fullName evidence="1">Uncharacterized protein</fullName>
    </submittedName>
</protein>
<proteinExistence type="predicted"/>
<dbReference type="Proteomes" id="UP000499080">
    <property type="component" value="Unassembled WGS sequence"/>
</dbReference>
<sequence length="131" mass="15181">MEDKTDSAFCAMEEDTTGWRNVVPSTQSSRQRFLLYRRLVFWASKTNQQVKGEREVVFHVNETPLERPHLKDQFSLEQRVETFHCSIFWTFSDDFESSGVTIGGQVGVYMPGTPFLEGAMESKHYYVNVTI</sequence>
<gene>
    <name evidence="1" type="ORF">AVEN_103629_1</name>
</gene>
<evidence type="ECO:0000313" key="2">
    <source>
        <dbReference type="Proteomes" id="UP000499080"/>
    </source>
</evidence>
<dbReference type="EMBL" id="BGPR01001828">
    <property type="protein sequence ID" value="GBM62640.1"/>
    <property type="molecule type" value="Genomic_DNA"/>
</dbReference>
<comment type="caution">
    <text evidence="1">The sequence shown here is derived from an EMBL/GenBank/DDBJ whole genome shotgun (WGS) entry which is preliminary data.</text>
</comment>
<organism evidence="1 2">
    <name type="scientific">Araneus ventricosus</name>
    <name type="common">Orbweaver spider</name>
    <name type="synonym">Epeira ventricosa</name>
    <dbReference type="NCBI Taxonomy" id="182803"/>
    <lineage>
        <taxon>Eukaryota</taxon>
        <taxon>Metazoa</taxon>
        <taxon>Ecdysozoa</taxon>
        <taxon>Arthropoda</taxon>
        <taxon>Chelicerata</taxon>
        <taxon>Arachnida</taxon>
        <taxon>Araneae</taxon>
        <taxon>Araneomorphae</taxon>
        <taxon>Entelegynae</taxon>
        <taxon>Araneoidea</taxon>
        <taxon>Araneidae</taxon>
        <taxon>Araneus</taxon>
    </lineage>
</organism>
<name>A0A4Y2HBG6_ARAVE</name>
<accession>A0A4Y2HBG6</accession>
<reference evidence="1 2" key="1">
    <citation type="journal article" date="2019" name="Sci. Rep.">
        <title>Orb-weaving spider Araneus ventricosus genome elucidates the spidroin gene catalogue.</title>
        <authorList>
            <person name="Kono N."/>
            <person name="Nakamura H."/>
            <person name="Ohtoshi R."/>
            <person name="Moran D.A.P."/>
            <person name="Shinohara A."/>
            <person name="Yoshida Y."/>
            <person name="Fujiwara M."/>
            <person name="Mori M."/>
            <person name="Tomita M."/>
            <person name="Arakawa K."/>
        </authorList>
    </citation>
    <scope>NUCLEOTIDE SEQUENCE [LARGE SCALE GENOMIC DNA]</scope>
</reference>
<dbReference type="AlphaFoldDB" id="A0A4Y2HBG6"/>
<evidence type="ECO:0000313" key="1">
    <source>
        <dbReference type="EMBL" id="GBM62640.1"/>
    </source>
</evidence>